<dbReference type="AlphaFoldDB" id="E3M1W3"/>
<name>E3M1W3_CAERE</name>
<evidence type="ECO:0000259" key="1">
    <source>
        <dbReference type="PROSITE" id="PS50181"/>
    </source>
</evidence>
<dbReference type="PROSITE" id="PS50181">
    <property type="entry name" value="FBOX"/>
    <property type="match status" value="1"/>
</dbReference>
<dbReference type="InterPro" id="IPR036047">
    <property type="entry name" value="F-box-like_dom_sf"/>
</dbReference>
<dbReference type="EMBL" id="DS268421">
    <property type="protein sequence ID" value="EFO88643.1"/>
    <property type="molecule type" value="Genomic_DNA"/>
</dbReference>
<organism evidence="3">
    <name type="scientific">Caenorhabditis remanei</name>
    <name type="common">Caenorhabditis vulgaris</name>
    <dbReference type="NCBI Taxonomy" id="31234"/>
    <lineage>
        <taxon>Eukaryota</taxon>
        <taxon>Metazoa</taxon>
        <taxon>Ecdysozoa</taxon>
        <taxon>Nematoda</taxon>
        <taxon>Chromadorea</taxon>
        <taxon>Rhabditida</taxon>
        <taxon>Rhabditina</taxon>
        <taxon>Rhabditomorpha</taxon>
        <taxon>Rhabditoidea</taxon>
        <taxon>Rhabditidae</taxon>
        <taxon>Peloderinae</taxon>
        <taxon>Caenorhabditis</taxon>
    </lineage>
</organism>
<dbReference type="HOGENOM" id="CLU_030831_3_3_1"/>
<reference evidence="2" key="1">
    <citation type="submission" date="2007-07" db="EMBL/GenBank/DDBJ databases">
        <title>PCAP assembly of the Caenorhabditis remanei genome.</title>
        <authorList>
            <consortium name="The Caenorhabditis remanei Sequencing Consortium"/>
            <person name="Wilson R.K."/>
        </authorList>
    </citation>
    <scope>NUCLEOTIDE SEQUENCE [LARGE SCALE GENOMIC DNA]</scope>
    <source>
        <strain evidence="2">PB4641</strain>
    </source>
</reference>
<dbReference type="InterPro" id="IPR040161">
    <property type="entry name" value="FB224"/>
</dbReference>
<dbReference type="PANTHER" id="PTHR23015:SF4">
    <property type="entry name" value="DUF38 DOMAIN-CONTAINING PROTEIN-RELATED"/>
    <property type="match status" value="1"/>
</dbReference>
<dbReference type="Pfam" id="PF00646">
    <property type="entry name" value="F-box"/>
    <property type="match status" value="1"/>
</dbReference>
<dbReference type="InParanoid" id="E3M1W3"/>
<dbReference type="CTD" id="9804408"/>
<evidence type="ECO:0000313" key="3">
    <source>
        <dbReference type="Proteomes" id="UP000008281"/>
    </source>
</evidence>
<feature type="domain" description="F-box" evidence="1">
    <location>
        <begin position="71"/>
        <end position="118"/>
    </location>
</feature>
<dbReference type="CDD" id="cd22150">
    <property type="entry name" value="F-box_CeFBXA-like"/>
    <property type="match status" value="1"/>
</dbReference>
<dbReference type="RefSeq" id="XP_003109854.2">
    <property type="nucleotide sequence ID" value="XM_003109806.2"/>
</dbReference>
<proteinExistence type="predicted"/>
<dbReference type="OrthoDB" id="5907392at2759"/>
<dbReference type="SUPFAM" id="SSF81383">
    <property type="entry name" value="F-box domain"/>
    <property type="match status" value="1"/>
</dbReference>
<dbReference type="Pfam" id="PF17906">
    <property type="entry name" value="HTH_48"/>
    <property type="match status" value="1"/>
</dbReference>
<sequence>MAHSFQNSTHLFRPFILYEALDQAPVFLAYQNFARKIGQDSMSYQDFEFWYMRFLRGEYDMNYDRSQDPKPRSLMQLPLEIMEQITDELDIRQRMVFRKVCRNLRTIIDMKPSTFQKIRVIFESEKTRLWLDDGTRDPHMLPLVGYGRLQERNDQEFDRHSVKFMSKSDRRYIELEDGDCLVRCGFRNKIVSNAKHWEMAKNDVTFAMKNPRQVLEELVIENKSLDNFEEFEPKLRGLTQKIRVKKLKIVTNYSNEETMILPYIDPETIERVEVEMVDSKVGMRVGKEKRIRTIVEYDQWKRVETPILYCHSRTVFPIGTLMDCPKFTLRFHQYNGFNKFLKIVQKLLTSPVLQCAKIGFATGISVPDRAKVIATIGGVEIGWMHHRVPIPNSQEFFEITHESVDDFSNFVVTRIQ</sequence>
<dbReference type="GeneID" id="9804408"/>
<dbReference type="eggNOG" id="ENOG502TJV3">
    <property type="taxonomic scope" value="Eukaryota"/>
</dbReference>
<dbReference type="InterPro" id="IPR002900">
    <property type="entry name" value="DUF38/FTH_CAE_spp"/>
</dbReference>
<dbReference type="OMA" id="RITCENK"/>
<dbReference type="GO" id="GO:0045087">
    <property type="term" value="P:innate immune response"/>
    <property type="evidence" value="ECO:0007669"/>
    <property type="project" value="TreeGrafter"/>
</dbReference>
<accession>E3M1W3</accession>
<dbReference type="Pfam" id="PF01827">
    <property type="entry name" value="FTH"/>
    <property type="match status" value="1"/>
</dbReference>
<dbReference type="KEGG" id="crq:GCK72_021192"/>
<dbReference type="SMART" id="SM00256">
    <property type="entry name" value="FBOX"/>
    <property type="match status" value="1"/>
</dbReference>
<evidence type="ECO:0000313" key="2">
    <source>
        <dbReference type="EMBL" id="EFO88643.1"/>
    </source>
</evidence>
<gene>
    <name evidence="2" type="ORF">CRE_06636</name>
</gene>
<dbReference type="STRING" id="31234.E3M1W3"/>
<keyword evidence="3" id="KW-1185">Reference proteome</keyword>
<dbReference type="InterPro" id="IPR001810">
    <property type="entry name" value="F-box_dom"/>
</dbReference>
<dbReference type="Proteomes" id="UP000008281">
    <property type="component" value="Unassembled WGS sequence"/>
</dbReference>
<protein>
    <recommendedName>
        <fullName evidence="1">F-box domain-containing protein</fullName>
    </recommendedName>
</protein>
<dbReference type="InterPro" id="IPR041426">
    <property type="entry name" value="Mos1_HTH"/>
</dbReference>
<dbReference type="PANTHER" id="PTHR23015">
    <property type="entry name" value="UNCHARACTERIZED C.ELEGANS PROTEIN"/>
    <property type="match status" value="1"/>
</dbReference>